<evidence type="ECO:0000313" key="3">
    <source>
        <dbReference type="Proteomes" id="UP000078559"/>
    </source>
</evidence>
<reference evidence="2" key="1">
    <citation type="submission" date="2014-12" db="EMBL/GenBank/DDBJ databases">
        <title>Genome Sequence of Valsa Canker Pathogens Uncovers a Specific Adaption of Colonization on Woody Bark.</title>
        <authorList>
            <person name="Yin Z."/>
            <person name="Liu H."/>
            <person name="Gao X."/>
            <person name="Li Z."/>
            <person name="Song N."/>
            <person name="Ke X."/>
            <person name="Dai Q."/>
            <person name="Wu Y."/>
            <person name="Sun Y."/>
            <person name="Xu J.-R."/>
            <person name="Kang Z.K."/>
            <person name="Wang L."/>
            <person name="Huang L."/>
        </authorList>
    </citation>
    <scope>NUCLEOTIDE SEQUENCE [LARGE SCALE GENOMIC DNA]</scope>
    <source>
        <strain evidence="2">03-8</strain>
    </source>
</reference>
<accession>A0A194WB05</accession>
<gene>
    <name evidence="2" type="ORF">VM1G_11876</name>
</gene>
<sequence length="132" mass="14842">MECHEYVDMLLLRLSHCKNTPANLPLASDPVSVAEYDITDKIFLENGSYAAFIAYRAAKQTAISNRSRPGKRVPEFKRMINSLTEEPIPIKKEVAAQLAARIEPAVEERWLERQQKASKRPPLGFSTLSVGD</sequence>
<dbReference type="SMR" id="A0A194WB05"/>
<feature type="region of interest" description="Disordered" evidence="1">
    <location>
        <begin position="112"/>
        <end position="132"/>
    </location>
</feature>
<organism evidence="2 3">
    <name type="scientific">Cytospora mali</name>
    <name type="common">Apple Valsa canker fungus</name>
    <name type="synonym">Valsa mali</name>
    <dbReference type="NCBI Taxonomy" id="578113"/>
    <lineage>
        <taxon>Eukaryota</taxon>
        <taxon>Fungi</taxon>
        <taxon>Dikarya</taxon>
        <taxon>Ascomycota</taxon>
        <taxon>Pezizomycotina</taxon>
        <taxon>Sordariomycetes</taxon>
        <taxon>Sordariomycetidae</taxon>
        <taxon>Diaporthales</taxon>
        <taxon>Cytosporaceae</taxon>
        <taxon>Cytospora</taxon>
    </lineage>
</organism>
<dbReference type="Proteomes" id="UP000078559">
    <property type="component" value="Chromosome 10"/>
</dbReference>
<keyword evidence="3" id="KW-1185">Reference proteome</keyword>
<dbReference type="EMBL" id="CM003107">
    <property type="protein sequence ID" value="KUI73258.1"/>
    <property type="molecule type" value="Genomic_DNA"/>
</dbReference>
<proteinExistence type="predicted"/>
<protein>
    <submittedName>
        <fullName evidence="2">Uncharacterized protein</fullName>
    </submittedName>
</protein>
<name>A0A194WB05_CYTMA</name>
<dbReference type="AlphaFoldDB" id="A0A194WB05"/>
<evidence type="ECO:0000256" key="1">
    <source>
        <dbReference type="SAM" id="MobiDB-lite"/>
    </source>
</evidence>
<evidence type="ECO:0000313" key="2">
    <source>
        <dbReference type="EMBL" id="KUI73258.1"/>
    </source>
</evidence>